<dbReference type="EMBL" id="JAAALK010000082">
    <property type="protein sequence ID" value="KAG8085603.1"/>
    <property type="molecule type" value="Genomic_DNA"/>
</dbReference>
<proteinExistence type="predicted"/>
<evidence type="ECO:0000313" key="1">
    <source>
        <dbReference type="EMBL" id="KAG8085603.1"/>
    </source>
</evidence>
<sequence>MLPRRLILAGLLRSSSTVSAFPRNPKMLLEIRTYKSVSYGEKFSWSSCCFHSTRHQTSREGVPMAKELLDPFALIKDEVSEITNRLRSMVVAEIPELTLAAGYFFRVGAEGKELAQLFCS</sequence>
<reference evidence="1" key="2">
    <citation type="submission" date="2021-02" db="EMBL/GenBank/DDBJ databases">
        <authorList>
            <person name="Kimball J.A."/>
            <person name="Haas M.W."/>
            <person name="Macchietto M."/>
            <person name="Kono T."/>
            <person name="Duquette J."/>
            <person name="Shao M."/>
        </authorList>
    </citation>
    <scope>NUCLEOTIDE SEQUENCE</scope>
    <source>
        <tissue evidence="1">Fresh leaf tissue</tissue>
    </source>
</reference>
<name>A0A8J6BN27_ZIZPA</name>
<comment type="caution">
    <text evidence="1">The sequence shown here is derived from an EMBL/GenBank/DDBJ whole genome shotgun (WGS) entry which is preliminary data.</text>
</comment>
<dbReference type="OrthoDB" id="9927103at2759"/>
<keyword evidence="2" id="KW-1185">Reference proteome</keyword>
<reference evidence="1" key="1">
    <citation type="journal article" date="2021" name="bioRxiv">
        <title>Whole Genome Assembly and Annotation of Northern Wild Rice, Zizania palustris L., Supports a Whole Genome Duplication in the Zizania Genus.</title>
        <authorList>
            <person name="Haas M."/>
            <person name="Kono T."/>
            <person name="Macchietto M."/>
            <person name="Millas R."/>
            <person name="McGilp L."/>
            <person name="Shao M."/>
            <person name="Duquette J."/>
            <person name="Hirsch C.N."/>
            <person name="Kimball J."/>
        </authorList>
    </citation>
    <scope>NUCLEOTIDE SEQUENCE</scope>
    <source>
        <tissue evidence="1">Fresh leaf tissue</tissue>
    </source>
</reference>
<gene>
    <name evidence="1" type="ORF">GUJ93_ZPchr0010g9830</name>
</gene>
<organism evidence="1 2">
    <name type="scientific">Zizania palustris</name>
    <name type="common">Northern wild rice</name>
    <dbReference type="NCBI Taxonomy" id="103762"/>
    <lineage>
        <taxon>Eukaryota</taxon>
        <taxon>Viridiplantae</taxon>
        <taxon>Streptophyta</taxon>
        <taxon>Embryophyta</taxon>
        <taxon>Tracheophyta</taxon>
        <taxon>Spermatophyta</taxon>
        <taxon>Magnoliopsida</taxon>
        <taxon>Liliopsida</taxon>
        <taxon>Poales</taxon>
        <taxon>Poaceae</taxon>
        <taxon>BOP clade</taxon>
        <taxon>Oryzoideae</taxon>
        <taxon>Oryzeae</taxon>
        <taxon>Zizaniinae</taxon>
        <taxon>Zizania</taxon>
    </lineage>
</organism>
<protein>
    <submittedName>
        <fullName evidence="1">Uncharacterized protein</fullName>
    </submittedName>
</protein>
<dbReference type="AlphaFoldDB" id="A0A8J6BN27"/>
<dbReference type="Proteomes" id="UP000729402">
    <property type="component" value="Unassembled WGS sequence"/>
</dbReference>
<evidence type="ECO:0000313" key="2">
    <source>
        <dbReference type="Proteomes" id="UP000729402"/>
    </source>
</evidence>
<accession>A0A8J6BN27</accession>